<accession>A0A1Y1IJ08</accession>
<feature type="region of interest" description="Disordered" evidence="1">
    <location>
        <begin position="306"/>
        <end position="330"/>
    </location>
</feature>
<keyword evidence="3" id="KW-1185">Reference proteome</keyword>
<feature type="compositionally biased region" description="Basic and acidic residues" evidence="1">
    <location>
        <begin position="96"/>
        <end position="119"/>
    </location>
</feature>
<dbReference type="AlphaFoldDB" id="A0A1Y1IJ08"/>
<organism evidence="2 3">
    <name type="scientific">Klebsormidium nitens</name>
    <name type="common">Green alga</name>
    <name type="synonym">Ulothrix nitens</name>
    <dbReference type="NCBI Taxonomy" id="105231"/>
    <lineage>
        <taxon>Eukaryota</taxon>
        <taxon>Viridiplantae</taxon>
        <taxon>Streptophyta</taxon>
        <taxon>Klebsormidiophyceae</taxon>
        <taxon>Klebsormidiales</taxon>
        <taxon>Klebsormidiaceae</taxon>
        <taxon>Klebsormidium</taxon>
    </lineage>
</organism>
<dbReference type="EMBL" id="DF237468">
    <property type="protein sequence ID" value="GAQ89419.1"/>
    <property type="molecule type" value="Genomic_DNA"/>
</dbReference>
<proteinExistence type="predicted"/>
<name>A0A1Y1IJ08_KLENI</name>
<evidence type="ECO:0000313" key="3">
    <source>
        <dbReference type="Proteomes" id="UP000054558"/>
    </source>
</evidence>
<evidence type="ECO:0000256" key="1">
    <source>
        <dbReference type="SAM" id="MobiDB-lite"/>
    </source>
</evidence>
<protein>
    <submittedName>
        <fullName evidence="2">Uncharacterized protein</fullName>
    </submittedName>
</protein>
<dbReference type="Proteomes" id="UP000054558">
    <property type="component" value="Unassembled WGS sequence"/>
</dbReference>
<gene>
    <name evidence="2" type="ORF">KFL_005190120</name>
</gene>
<evidence type="ECO:0000313" key="2">
    <source>
        <dbReference type="EMBL" id="GAQ89419.1"/>
    </source>
</evidence>
<feature type="compositionally biased region" description="Polar residues" evidence="1">
    <location>
        <begin position="306"/>
        <end position="318"/>
    </location>
</feature>
<reference evidence="2 3" key="1">
    <citation type="journal article" date="2014" name="Nat. Commun.">
        <title>Klebsormidium flaccidum genome reveals primary factors for plant terrestrial adaptation.</title>
        <authorList>
            <person name="Hori K."/>
            <person name="Maruyama F."/>
            <person name="Fujisawa T."/>
            <person name="Togashi T."/>
            <person name="Yamamoto N."/>
            <person name="Seo M."/>
            <person name="Sato S."/>
            <person name="Yamada T."/>
            <person name="Mori H."/>
            <person name="Tajima N."/>
            <person name="Moriyama T."/>
            <person name="Ikeuchi M."/>
            <person name="Watanabe M."/>
            <person name="Wada H."/>
            <person name="Kobayashi K."/>
            <person name="Saito M."/>
            <person name="Masuda T."/>
            <person name="Sasaki-Sekimoto Y."/>
            <person name="Mashiguchi K."/>
            <person name="Awai K."/>
            <person name="Shimojima M."/>
            <person name="Masuda S."/>
            <person name="Iwai M."/>
            <person name="Nobusawa T."/>
            <person name="Narise T."/>
            <person name="Kondo S."/>
            <person name="Saito H."/>
            <person name="Sato R."/>
            <person name="Murakawa M."/>
            <person name="Ihara Y."/>
            <person name="Oshima-Yamada Y."/>
            <person name="Ohtaka K."/>
            <person name="Satoh M."/>
            <person name="Sonobe K."/>
            <person name="Ishii M."/>
            <person name="Ohtani R."/>
            <person name="Kanamori-Sato M."/>
            <person name="Honoki R."/>
            <person name="Miyazaki D."/>
            <person name="Mochizuki H."/>
            <person name="Umetsu J."/>
            <person name="Higashi K."/>
            <person name="Shibata D."/>
            <person name="Kamiya Y."/>
            <person name="Sato N."/>
            <person name="Nakamura Y."/>
            <person name="Tabata S."/>
            <person name="Ida S."/>
            <person name="Kurokawa K."/>
            <person name="Ohta H."/>
        </authorList>
    </citation>
    <scope>NUCLEOTIDE SEQUENCE [LARGE SCALE GENOMIC DNA]</scope>
    <source>
        <strain evidence="2 3">NIES-2285</strain>
    </source>
</reference>
<sequence length="420" mass="45287">MGRSVRNKLRGGGSSNSHKKQRSARNRPAPDPAKMASRAEDPPAGAQGEPENSQALKDTPPAPIGSELSALLKGENQPENPDETPALGVSGEEEDAGKRSRDLDGLEKTVQKPDGPPEKKPKRAVLNSEGVRGIVREENGFLMAETETKLRAMVREEFWAALGITESNATLKGALAEIYTASARTLIEEALQKLKFNGPLETPSSSVAAQPPVYDNWAEIGRLSVIEGTLNSLEVLCKTRADSDSLRKARNILMDVKGAVEGLKVTGTNLDHKTDTLRSMLASLPVSQPHNVVQQPFMQPPFASPWNPQFLPQSNPGPQGNPAASPPNPSFGVSIPTAVLRGVGFPDVALEAPDKYFVIKPKSGETIRTFKAIFPDNPGKRAGFLRVADSEHVARKLADACIEIGDWRPQEEIQAEQGNR</sequence>
<feature type="region of interest" description="Disordered" evidence="1">
    <location>
        <begin position="1"/>
        <end position="124"/>
    </location>
</feature>